<accession>A0A941FE18</accession>
<organism evidence="1 2">
    <name type="scientific">Streptomyces tuirus</name>
    <dbReference type="NCBI Taxonomy" id="68278"/>
    <lineage>
        <taxon>Bacteria</taxon>
        <taxon>Bacillati</taxon>
        <taxon>Actinomycetota</taxon>
        <taxon>Actinomycetes</taxon>
        <taxon>Kitasatosporales</taxon>
        <taxon>Streptomycetaceae</taxon>
        <taxon>Streptomyces</taxon>
    </lineage>
</organism>
<gene>
    <name evidence="1" type="ORF">KEF29_03520</name>
</gene>
<proteinExistence type="predicted"/>
<evidence type="ECO:0000313" key="2">
    <source>
        <dbReference type="Proteomes" id="UP000682308"/>
    </source>
</evidence>
<sequence length="283" mass="31765">MTRRTGEAPHHNTVTCVKHYGCKRVECRDRVRAYQAEWRRNRVGNLALVDAEPVRQHLQLLAAADIGPRRISTLTGLAVETIAGFTRPYGSGDGRRFGRKRKVRPEVAAKILALDPDSITPGVTHAIGSLRRIQALNVGGWPNAHLVTLLPQGNRPLHTLPRQTHLYARTADAIADLYDEIKDKRPERCGVRPASAHRSRLRAQRNNWPTIAYWADRMDVIDDPHFEPMYGVTKREIVAQDANWVMTTIGLDRASAAERLGVSKAYIDHAFRDHPEYAVEAAA</sequence>
<dbReference type="AlphaFoldDB" id="A0A941FE18"/>
<protein>
    <submittedName>
        <fullName evidence="1">Uncharacterized protein</fullName>
    </submittedName>
</protein>
<keyword evidence="2" id="KW-1185">Reference proteome</keyword>
<comment type="caution">
    <text evidence="1">The sequence shown here is derived from an EMBL/GenBank/DDBJ whole genome shotgun (WGS) entry which is preliminary data.</text>
</comment>
<dbReference type="Proteomes" id="UP000682308">
    <property type="component" value="Unassembled WGS sequence"/>
</dbReference>
<reference evidence="1 2" key="1">
    <citation type="submission" date="2021-04" db="EMBL/GenBank/DDBJ databases">
        <title>Characterization of the biosynthetic gene cluster of new lipopeptides with antitumor activity in the genome of the marine Streptomyces PHM034.</title>
        <authorList>
            <person name="Ceniceros A."/>
            <person name="Canedo L."/>
            <person name="Mendez C."/>
            <person name="Olano C."/>
            <person name="Schleissner C."/>
            <person name="Cuevas C."/>
            <person name="De La Calle F."/>
            <person name="Salas J.A."/>
        </authorList>
    </citation>
    <scope>NUCLEOTIDE SEQUENCE [LARGE SCALE GENOMIC DNA]</scope>
    <source>
        <strain evidence="1 2">PHM034</strain>
    </source>
</reference>
<name>A0A941FE18_9ACTN</name>
<evidence type="ECO:0000313" key="1">
    <source>
        <dbReference type="EMBL" id="MBR8638676.1"/>
    </source>
</evidence>
<dbReference type="EMBL" id="JAGTPG010000001">
    <property type="protein sequence ID" value="MBR8638676.1"/>
    <property type="molecule type" value="Genomic_DNA"/>
</dbReference>